<keyword evidence="1" id="KW-1133">Transmembrane helix</keyword>
<gene>
    <name evidence="2" type="ORF">JMF97_01040</name>
</gene>
<name>A0ABS1UEH1_9ACTN</name>
<dbReference type="RefSeq" id="WP_203219805.1">
    <property type="nucleotide sequence ID" value="NZ_JAETXL010000001.1"/>
</dbReference>
<keyword evidence="1" id="KW-0472">Membrane</keyword>
<comment type="caution">
    <text evidence="2">The sequence shown here is derived from an EMBL/GenBank/DDBJ whole genome shotgun (WGS) entry which is preliminary data.</text>
</comment>
<dbReference type="Proteomes" id="UP000661193">
    <property type="component" value="Unassembled WGS sequence"/>
</dbReference>
<sequence length="114" mass="12083">MKTAAGFVVGIVVAPAAAIVTYVHGLWVSHLLDIRATSEYCTAKPLASTATSADWLPLRHVCRYADGTSTDLVPGYVNPIIFLCLSIAVVSTALALRSARRSRAAEPTTLESPQ</sequence>
<keyword evidence="3" id="KW-1185">Reference proteome</keyword>
<keyword evidence="1" id="KW-0812">Transmembrane</keyword>
<feature type="transmembrane region" description="Helical" evidence="1">
    <location>
        <begin position="76"/>
        <end position="96"/>
    </location>
</feature>
<organism evidence="2 3">
    <name type="scientific">Micromonospora fiedleri</name>
    <dbReference type="NCBI Taxonomy" id="1157498"/>
    <lineage>
        <taxon>Bacteria</taxon>
        <taxon>Bacillati</taxon>
        <taxon>Actinomycetota</taxon>
        <taxon>Actinomycetes</taxon>
        <taxon>Micromonosporales</taxon>
        <taxon>Micromonosporaceae</taxon>
        <taxon>Micromonospora</taxon>
    </lineage>
</organism>
<proteinExistence type="predicted"/>
<reference evidence="2 3" key="1">
    <citation type="submission" date="2021-01" db="EMBL/GenBank/DDBJ databases">
        <title>Genome sequencing of Micromonospora fiedleri MG-37.</title>
        <authorList>
            <person name="Moreland P.E.J."/>
            <person name="Stach J.E.M."/>
        </authorList>
    </citation>
    <scope>NUCLEOTIDE SEQUENCE [LARGE SCALE GENOMIC DNA]</scope>
    <source>
        <strain evidence="2 3">MG-37</strain>
    </source>
</reference>
<accession>A0ABS1UEH1</accession>
<evidence type="ECO:0000313" key="3">
    <source>
        <dbReference type="Proteomes" id="UP000661193"/>
    </source>
</evidence>
<dbReference type="EMBL" id="JAETXL010000001">
    <property type="protein sequence ID" value="MBL6274743.1"/>
    <property type="molecule type" value="Genomic_DNA"/>
</dbReference>
<protein>
    <submittedName>
        <fullName evidence="2">Uncharacterized protein</fullName>
    </submittedName>
</protein>
<evidence type="ECO:0000256" key="1">
    <source>
        <dbReference type="SAM" id="Phobius"/>
    </source>
</evidence>
<evidence type="ECO:0000313" key="2">
    <source>
        <dbReference type="EMBL" id="MBL6274743.1"/>
    </source>
</evidence>